<organism evidence="2 3">
    <name type="scientific">Gryllus longicercus</name>
    <dbReference type="NCBI Taxonomy" id="2509291"/>
    <lineage>
        <taxon>Eukaryota</taxon>
        <taxon>Metazoa</taxon>
        <taxon>Ecdysozoa</taxon>
        <taxon>Arthropoda</taxon>
        <taxon>Hexapoda</taxon>
        <taxon>Insecta</taxon>
        <taxon>Pterygota</taxon>
        <taxon>Neoptera</taxon>
        <taxon>Polyneoptera</taxon>
        <taxon>Orthoptera</taxon>
        <taxon>Ensifera</taxon>
        <taxon>Gryllidea</taxon>
        <taxon>Grylloidea</taxon>
        <taxon>Gryllidae</taxon>
        <taxon>Gryllinae</taxon>
        <taxon>Gryllus</taxon>
    </lineage>
</organism>
<evidence type="ECO:0000313" key="3">
    <source>
        <dbReference type="Proteomes" id="UP001378592"/>
    </source>
</evidence>
<dbReference type="AlphaFoldDB" id="A0AAN9V8I0"/>
<feature type="compositionally biased region" description="Polar residues" evidence="1">
    <location>
        <begin position="12"/>
        <end position="23"/>
    </location>
</feature>
<dbReference type="EMBL" id="JAZDUA010000446">
    <property type="protein sequence ID" value="KAK7792467.1"/>
    <property type="molecule type" value="Genomic_DNA"/>
</dbReference>
<evidence type="ECO:0000313" key="2">
    <source>
        <dbReference type="EMBL" id="KAK7792467.1"/>
    </source>
</evidence>
<feature type="compositionally biased region" description="Polar residues" evidence="1">
    <location>
        <begin position="143"/>
        <end position="154"/>
    </location>
</feature>
<sequence>MNVNDVDMNGEASGSNTDQATERISNNPACNDCGKHFGIAVGGARPKVRHLVSNIPNGIAHISDDEAAKVNNNVVNKICDEGGDKTNPNNDVPINTIHNGLNSNCSNSVDQDLNVDSVLRNNVNCHAAVDKCPLSSRPCSMKGNGTDSLPTGSYGNYAERDEPEDLNLRRNSSSSSDTGNEGEDGLSADECCIYTYKGDQMADLPSSFFRLDVLAGGEQAEAADAVRNRLEGEDGGRQSRSSSPEMDFLEMDFDPGPSCDQDSEEESDHGELQEEAAAYSNHSENLLPEPEPESCNKQEARNDLNAAVGSNNNSLDNASPSPSPLSPEEQNISVEASCSTNQDPSSSWSVTNSCSNEGAVGNSLLHRTPANCWPYRDAWGHHCSSGDLCSPCGEGEEQCWSDTLALWNSGTLKMQAEGLLDMRTYNLHSALYHCIMAKRLVLDKQASLNEIDENTECKFEDNSDDVKSPVERVMIWSEQEACVKQVTQISTSACGATAVINVLLALNITFSLDKLKESVGTRLRADTAPLPQYLFSRSVAGATHIDIIRGLQQASEGTLYARFFHMFPDRVVSLTRWLAYWMKKGAIPIATLNLQNGIGPGNTVPDAWHHQMVFGVGPRGIYLTNPVECVSEAALWPQLCSPSVLLVKRNDVLSRWNEHTNLRLLMSHPDNRWKKMNVLGQVVNVIRESMCSRIQTQGRVITQHVAIPASYCSGITLAISREAPGYEELQSALELPLL</sequence>
<feature type="compositionally biased region" description="Basic and acidic residues" evidence="1">
    <location>
        <begin position="227"/>
        <end position="237"/>
    </location>
</feature>
<feature type="region of interest" description="Disordered" evidence="1">
    <location>
        <begin position="1"/>
        <end position="23"/>
    </location>
</feature>
<feature type="region of interest" description="Disordered" evidence="1">
    <location>
        <begin position="139"/>
        <end position="184"/>
    </location>
</feature>
<feature type="compositionally biased region" description="Low complexity" evidence="1">
    <location>
        <begin position="310"/>
        <end position="320"/>
    </location>
</feature>
<comment type="caution">
    <text evidence="2">The sequence shown here is derived from an EMBL/GenBank/DDBJ whole genome shotgun (WGS) entry which is preliminary data.</text>
</comment>
<dbReference type="Proteomes" id="UP001378592">
    <property type="component" value="Unassembled WGS sequence"/>
</dbReference>
<evidence type="ECO:0000256" key="1">
    <source>
        <dbReference type="SAM" id="MobiDB-lite"/>
    </source>
</evidence>
<protein>
    <submittedName>
        <fullName evidence="2">Uncharacterized protein</fullName>
    </submittedName>
</protein>
<name>A0AAN9V8I0_9ORTH</name>
<feature type="region of interest" description="Disordered" evidence="1">
    <location>
        <begin position="227"/>
        <end position="344"/>
    </location>
</feature>
<proteinExistence type="predicted"/>
<feature type="compositionally biased region" description="Polar residues" evidence="1">
    <location>
        <begin position="328"/>
        <end position="344"/>
    </location>
</feature>
<reference evidence="2 3" key="1">
    <citation type="submission" date="2024-03" db="EMBL/GenBank/DDBJ databases">
        <title>The genome assembly and annotation of the cricket Gryllus longicercus Weissman &amp; Gray.</title>
        <authorList>
            <person name="Szrajer S."/>
            <person name="Gray D."/>
            <person name="Ylla G."/>
        </authorList>
    </citation>
    <scope>NUCLEOTIDE SEQUENCE [LARGE SCALE GENOMIC DNA]</scope>
    <source>
        <strain evidence="2">DAG 2021-001</strain>
        <tissue evidence="2">Whole body minus gut</tissue>
    </source>
</reference>
<keyword evidence="3" id="KW-1185">Reference proteome</keyword>
<gene>
    <name evidence="2" type="ORF">R5R35_013859</name>
</gene>
<accession>A0AAN9V8I0</accession>